<dbReference type="PANTHER" id="PTHR10949">
    <property type="entry name" value="LIPOYL SYNTHASE"/>
    <property type="match status" value="1"/>
</dbReference>
<dbReference type="PROSITE" id="PS51918">
    <property type="entry name" value="RADICAL_SAM"/>
    <property type="match status" value="1"/>
</dbReference>
<evidence type="ECO:0000256" key="7">
    <source>
        <dbReference type="ARBA" id="ARBA00023014"/>
    </source>
</evidence>
<dbReference type="InterPro" id="IPR058240">
    <property type="entry name" value="rSAM_sf"/>
</dbReference>
<name>A0A7R8WU12_9CRUS</name>
<dbReference type="HAMAP" id="MF_00206">
    <property type="entry name" value="Lipoyl_synth"/>
    <property type="match status" value="1"/>
</dbReference>
<evidence type="ECO:0000256" key="5">
    <source>
        <dbReference type="ARBA" id="ARBA00022723"/>
    </source>
</evidence>
<dbReference type="GO" id="GO:0051539">
    <property type="term" value="F:4 iron, 4 sulfur cluster binding"/>
    <property type="evidence" value="ECO:0007669"/>
    <property type="project" value="UniProtKB-KW"/>
</dbReference>
<dbReference type="SUPFAM" id="SSF102114">
    <property type="entry name" value="Radical SAM enzymes"/>
    <property type="match status" value="1"/>
</dbReference>
<proteinExistence type="inferred from homology"/>
<reference evidence="8" key="1">
    <citation type="submission" date="2020-11" db="EMBL/GenBank/DDBJ databases">
        <authorList>
            <person name="Tran Van P."/>
        </authorList>
    </citation>
    <scope>NUCLEOTIDE SEQUENCE</scope>
</reference>
<keyword evidence="7" id="KW-0411">Iron-sulfur</keyword>
<dbReference type="InterPro" id="IPR031691">
    <property type="entry name" value="LIAS_N"/>
</dbReference>
<evidence type="ECO:0000256" key="2">
    <source>
        <dbReference type="ARBA" id="ARBA00004173"/>
    </source>
</evidence>
<dbReference type="CDD" id="cd01335">
    <property type="entry name" value="Radical_SAM"/>
    <property type="match status" value="1"/>
</dbReference>
<comment type="cofactor">
    <cofactor evidence="1">
        <name>[4Fe-4S] cluster</name>
        <dbReference type="ChEBI" id="CHEBI:49883"/>
    </cofactor>
</comment>
<protein>
    <submittedName>
        <fullName evidence="8">Uncharacterized protein</fullName>
    </submittedName>
</protein>
<dbReference type="InterPro" id="IPR003698">
    <property type="entry name" value="Lipoyl_synth"/>
</dbReference>
<organism evidence="8">
    <name type="scientific">Cyprideis torosa</name>
    <dbReference type="NCBI Taxonomy" id="163714"/>
    <lineage>
        <taxon>Eukaryota</taxon>
        <taxon>Metazoa</taxon>
        <taxon>Ecdysozoa</taxon>
        <taxon>Arthropoda</taxon>
        <taxon>Crustacea</taxon>
        <taxon>Oligostraca</taxon>
        <taxon>Ostracoda</taxon>
        <taxon>Podocopa</taxon>
        <taxon>Podocopida</taxon>
        <taxon>Cytherocopina</taxon>
        <taxon>Cytheroidea</taxon>
        <taxon>Cytherideidae</taxon>
        <taxon>Cyprideis</taxon>
    </lineage>
</organism>
<accession>A0A7R8WU12</accession>
<comment type="subcellular location">
    <subcellularLocation>
        <location evidence="2">Mitochondrion</location>
    </subcellularLocation>
</comment>
<evidence type="ECO:0000256" key="6">
    <source>
        <dbReference type="ARBA" id="ARBA00023004"/>
    </source>
</evidence>
<gene>
    <name evidence="8" type="ORF">CTOB1V02_LOCUS15864</name>
</gene>
<keyword evidence="3" id="KW-0004">4Fe-4S</keyword>
<dbReference type="Pfam" id="PF16881">
    <property type="entry name" value="LIAS_N"/>
    <property type="match status" value="1"/>
</dbReference>
<dbReference type="Gene3D" id="3.20.20.70">
    <property type="entry name" value="Aldolase class I"/>
    <property type="match status" value="1"/>
</dbReference>
<evidence type="ECO:0000313" key="8">
    <source>
        <dbReference type="EMBL" id="CAD7238049.1"/>
    </source>
</evidence>
<dbReference type="InterPro" id="IPR007197">
    <property type="entry name" value="rSAM"/>
</dbReference>
<keyword evidence="6" id="KW-0408">Iron</keyword>
<sequence>MSEVKLEEAEKRTPKPKWLRVKLPTGKEYQKVRGLVEEHNLHTICQSGNCPNMGECWGAGTATFMILGNVCTRSCGFCSVSTGKPEEADIAEPYKVAQSIKLMEVKHAVITSVDRDDLEDGGSEIWAATVRAVRKHSPGTTMETLIPDFRGEWHNLQRIIDVAPEIVSHNLETVRRLTKQVRIQAKYDRSLEVLKRLKDSGLKTKSGVMLGLGESRDEVIETMEDLRS</sequence>
<dbReference type="GO" id="GO:0046872">
    <property type="term" value="F:metal ion binding"/>
    <property type="evidence" value="ECO:0007669"/>
    <property type="project" value="UniProtKB-KW"/>
</dbReference>
<dbReference type="OrthoDB" id="6365136at2759"/>
<evidence type="ECO:0000256" key="3">
    <source>
        <dbReference type="ARBA" id="ARBA00022485"/>
    </source>
</evidence>
<dbReference type="PANTHER" id="PTHR10949:SF0">
    <property type="entry name" value="LIPOYL SYNTHASE, MITOCHONDRIAL"/>
    <property type="match status" value="1"/>
</dbReference>
<dbReference type="EMBL" id="OB695364">
    <property type="protein sequence ID" value="CAD7238049.1"/>
    <property type="molecule type" value="Genomic_DNA"/>
</dbReference>
<dbReference type="SFLD" id="SFLDS00029">
    <property type="entry name" value="Radical_SAM"/>
    <property type="match status" value="1"/>
</dbReference>
<dbReference type="NCBIfam" id="NF004019">
    <property type="entry name" value="PRK05481.1"/>
    <property type="match status" value="1"/>
</dbReference>
<feature type="non-terminal residue" evidence="8">
    <location>
        <position position="228"/>
    </location>
</feature>
<keyword evidence="4" id="KW-0949">S-adenosyl-L-methionine</keyword>
<dbReference type="InterPro" id="IPR013785">
    <property type="entry name" value="Aldolase_TIM"/>
</dbReference>
<dbReference type="Pfam" id="PF04055">
    <property type="entry name" value="Radical_SAM"/>
    <property type="match status" value="1"/>
</dbReference>
<evidence type="ECO:0000256" key="4">
    <source>
        <dbReference type="ARBA" id="ARBA00022691"/>
    </source>
</evidence>
<dbReference type="GO" id="GO:0005739">
    <property type="term" value="C:mitochondrion"/>
    <property type="evidence" value="ECO:0007669"/>
    <property type="project" value="UniProtKB-SubCell"/>
</dbReference>
<evidence type="ECO:0000256" key="1">
    <source>
        <dbReference type="ARBA" id="ARBA00001966"/>
    </source>
</evidence>
<dbReference type="AlphaFoldDB" id="A0A7R8WU12"/>
<dbReference type="NCBIfam" id="NF009544">
    <property type="entry name" value="PRK12928.1"/>
    <property type="match status" value="1"/>
</dbReference>
<keyword evidence="5" id="KW-0479">Metal-binding</keyword>
<dbReference type="GO" id="GO:0016992">
    <property type="term" value="F:lipoate synthase activity"/>
    <property type="evidence" value="ECO:0007669"/>
    <property type="project" value="InterPro"/>
</dbReference>